<keyword evidence="9 16" id="KW-0547">Nucleotide-binding</keyword>
<evidence type="ECO:0000256" key="7">
    <source>
        <dbReference type="ARBA" id="ARBA00022519"/>
    </source>
</evidence>
<keyword evidence="7" id="KW-0997">Cell inner membrane</keyword>
<dbReference type="PANTHER" id="PTHR30258:SF27">
    <property type="entry name" value="BACTERIOPHAGE ADSORPTION PROTEIN B-RELATED"/>
    <property type="match status" value="1"/>
</dbReference>
<evidence type="ECO:0000256" key="8">
    <source>
        <dbReference type="ARBA" id="ARBA00022723"/>
    </source>
</evidence>
<reference evidence="18 19" key="1">
    <citation type="submission" date="2021-01" db="EMBL/GenBank/DDBJ databases">
        <title>Chromosome sequence of Serratia proteamaculans strain 94 rif-r, isolated from spoiled beef.</title>
        <authorList>
            <person name="Zaytseva Y.V."/>
            <person name="Iablokov S.N."/>
            <person name="Klyukina A."/>
        </authorList>
    </citation>
    <scope>NUCLEOTIDE SEQUENCE [LARGE SCALE GENOMIC DNA]</scope>
    <source>
        <strain evidence="18 19">94 rif-r</strain>
    </source>
</reference>
<keyword evidence="8" id="KW-0479">Metal-binding</keyword>
<keyword evidence="6" id="KW-1003">Cell membrane</keyword>
<dbReference type="GO" id="GO:0005524">
    <property type="term" value="F:ATP binding"/>
    <property type="evidence" value="ECO:0007669"/>
    <property type="project" value="UniProtKB-UniRule"/>
</dbReference>
<dbReference type="CDD" id="cd01129">
    <property type="entry name" value="PulE-GspE-like"/>
    <property type="match status" value="1"/>
</dbReference>
<evidence type="ECO:0000256" key="16">
    <source>
        <dbReference type="RuleBase" id="RU366070"/>
    </source>
</evidence>
<keyword evidence="11 16" id="KW-0067">ATP-binding</keyword>
<dbReference type="InterPro" id="IPR054757">
    <property type="entry name" value="GSPE_N1E"/>
</dbReference>
<evidence type="ECO:0000313" key="19">
    <source>
        <dbReference type="Proteomes" id="UP000596176"/>
    </source>
</evidence>
<dbReference type="GO" id="GO:0005886">
    <property type="term" value="C:plasma membrane"/>
    <property type="evidence" value="ECO:0007669"/>
    <property type="project" value="UniProtKB-SubCell"/>
</dbReference>
<dbReference type="GO" id="GO:0046872">
    <property type="term" value="F:metal ion binding"/>
    <property type="evidence" value="ECO:0007669"/>
    <property type="project" value="UniProtKB-KW"/>
</dbReference>
<dbReference type="InterPro" id="IPR001482">
    <property type="entry name" value="T2SS/T4SS_dom"/>
</dbReference>
<feature type="domain" description="Bacterial type II secretion system protein E" evidence="17">
    <location>
        <begin position="309"/>
        <end position="323"/>
    </location>
</feature>
<dbReference type="InterPro" id="IPR027417">
    <property type="entry name" value="P-loop_NTPase"/>
</dbReference>
<keyword evidence="12 16" id="KW-0653">Protein transport</keyword>
<comment type="catalytic activity">
    <reaction evidence="15">
        <text>ATP + H2O + cellular proteinSide 1 = ADP + phosphate + cellular proteinSide 2.</text>
        <dbReference type="EC" id="7.4.2.8"/>
    </reaction>
</comment>
<dbReference type="InterPro" id="IPR037257">
    <property type="entry name" value="T2SS_E_N_sf"/>
</dbReference>
<dbReference type="InterPro" id="IPR003593">
    <property type="entry name" value="AAA+_ATPase"/>
</dbReference>
<dbReference type="NCBIfam" id="TIGR02533">
    <property type="entry name" value="type_II_gspE"/>
    <property type="match status" value="1"/>
</dbReference>
<dbReference type="PROSITE" id="PS00662">
    <property type="entry name" value="T2SP_E"/>
    <property type="match status" value="1"/>
</dbReference>
<comment type="similarity">
    <text evidence="4 16">Belongs to the GSP E family.</text>
</comment>
<evidence type="ECO:0000256" key="12">
    <source>
        <dbReference type="ARBA" id="ARBA00022927"/>
    </source>
</evidence>
<sequence>MTDICLSYAWARQHHALLTGEENRRTLWCRQDVSLATLAELARLLAEDIPLCLLDESAFEQKLLEHYQQGSSNTQKTMDDLGKELDFYSLAQALPATQDLLDEQDDAPIIRLLNAMLSEAIKERASDIHIETYDCELVIRFRIDGVLKTILKPQHQLAALLTSRIKVMSKLDIAEKRIPQDGRITLKIGGRSVDVRVSVLPTNHGERVVMRLLDKSSVSLDLAKMGVRSLELAALTRLVHQPHGVILVTGPTGSGKSTTLYALLMQINDGNRNIMTIEDPVEFELKGISQTQVNTRVDMTFARGLRALLRQDPDVVLLGEIRDTETAHIAVQASLTGHLVLSTLHTNTAIGAITRLRDMGIEPFLLASSLTGILAQRLVRKLCPHCRQPYALSAEQAHSIQLSPEIEPVAWRPVGCEKCHGLGYRGRLGIHELLLIDDAIRKAIHLHSSEQEIEQLCGDARHTLRQDGVRKLLMGETSIEEVLRVTGGEPCSEV</sequence>
<dbReference type="EMBL" id="CP068391">
    <property type="protein sequence ID" value="QQX51246.1"/>
    <property type="molecule type" value="Genomic_DNA"/>
</dbReference>
<evidence type="ECO:0000256" key="3">
    <source>
        <dbReference type="ARBA" id="ARBA00004533"/>
    </source>
</evidence>
<dbReference type="SMART" id="SM00382">
    <property type="entry name" value="AAA"/>
    <property type="match status" value="1"/>
</dbReference>
<keyword evidence="10" id="KW-0862">Zinc</keyword>
<evidence type="ECO:0000256" key="11">
    <source>
        <dbReference type="ARBA" id="ARBA00022840"/>
    </source>
</evidence>
<keyword evidence="13" id="KW-1278">Translocase</keyword>
<evidence type="ECO:0000256" key="6">
    <source>
        <dbReference type="ARBA" id="ARBA00022475"/>
    </source>
</evidence>
<evidence type="ECO:0000313" key="18">
    <source>
        <dbReference type="EMBL" id="QQX51246.1"/>
    </source>
</evidence>
<comment type="function">
    <text evidence="2 16">ATPase component of the type II secretion system required for the energy-dependent secretion of extracellular factors such as proteases and toxins from the periplasm. Acts as a molecular motor to provide the energy that is required for assembly of the pseudopilus and the extrusion of substrates generated in the cytoplasm.</text>
</comment>
<dbReference type="PANTHER" id="PTHR30258">
    <property type="entry name" value="TYPE II SECRETION SYSTEM PROTEIN GSPE-RELATED"/>
    <property type="match status" value="1"/>
</dbReference>
<evidence type="ECO:0000256" key="2">
    <source>
        <dbReference type="ARBA" id="ARBA00003288"/>
    </source>
</evidence>
<keyword evidence="5 16" id="KW-0813">Transport</keyword>
<accession>A0A7U0N2G2</accession>
<dbReference type="Pfam" id="PF00437">
    <property type="entry name" value="T2SSE"/>
    <property type="match status" value="1"/>
</dbReference>
<evidence type="ECO:0000256" key="1">
    <source>
        <dbReference type="ARBA" id="ARBA00001947"/>
    </source>
</evidence>
<dbReference type="RefSeq" id="WP_207977436.1">
    <property type="nucleotide sequence ID" value="NZ_CP068391.1"/>
</dbReference>
<evidence type="ECO:0000256" key="9">
    <source>
        <dbReference type="ARBA" id="ARBA00022741"/>
    </source>
</evidence>
<dbReference type="GO" id="GO:0015628">
    <property type="term" value="P:protein secretion by the type II secretion system"/>
    <property type="evidence" value="ECO:0007669"/>
    <property type="project" value="UniProtKB-UniRule"/>
</dbReference>
<dbReference type="Gene3D" id="3.30.300.160">
    <property type="entry name" value="Type II secretion system, protein E, N-terminal domain"/>
    <property type="match status" value="1"/>
</dbReference>
<gene>
    <name evidence="18" type="primary">gspE</name>
    <name evidence="18" type="ORF">JKX24_13480</name>
</gene>
<dbReference type="GO" id="GO:0008564">
    <property type="term" value="F:protein-exporting ATPase activity"/>
    <property type="evidence" value="ECO:0007669"/>
    <property type="project" value="UniProtKB-EC"/>
</dbReference>
<comment type="subcellular location">
    <subcellularLocation>
        <location evidence="3 16">Cell inner membrane</location>
    </subcellularLocation>
</comment>
<dbReference type="InterPro" id="IPR013369">
    <property type="entry name" value="T2SS_GspE"/>
</dbReference>
<dbReference type="SUPFAM" id="SSF160246">
    <property type="entry name" value="EspE N-terminal domain-like"/>
    <property type="match status" value="1"/>
</dbReference>
<dbReference type="Gene3D" id="3.40.50.300">
    <property type="entry name" value="P-loop containing nucleotide triphosphate hydrolases"/>
    <property type="match status" value="1"/>
</dbReference>
<dbReference type="Gene3D" id="3.30.450.90">
    <property type="match status" value="1"/>
</dbReference>
<dbReference type="AlphaFoldDB" id="A0A7U0N2G2"/>
<keyword evidence="14" id="KW-0472">Membrane</keyword>
<evidence type="ECO:0000256" key="13">
    <source>
        <dbReference type="ARBA" id="ARBA00022967"/>
    </source>
</evidence>
<dbReference type="FunFam" id="3.30.450.90:FF:000001">
    <property type="entry name" value="Type II secretion system ATPase GspE"/>
    <property type="match status" value="1"/>
</dbReference>
<dbReference type="GO" id="GO:0016887">
    <property type="term" value="F:ATP hydrolysis activity"/>
    <property type="evidence" value="ECO:0007669"/>
    <property type="project" value="TreeGrafter"/>
</dbReference>
<dbReference type="SUPFAM" id="SSF52540">
    <property type="entry name" value="P-loop containing nucleoside triphosphate hydrolases"/>
    <property type="match status" value="1"/>
</dbReference>
<name>A0A7U0N2G2_SERPR</name>
<dbReference type="GO" id="GO:0015627">
    <property type="term" value="C:type II protein secretion system complex"/>
    <property type="evidence" value="ECO:0007669"/>
    <property type="project" value="UniProtKB-UniRule"/>
</dbReference>
<dbReference type="Pfam" id="PF22341">
    <property type="entry name" value="GSPE_N1E"/>
    <property type="match status" value="1"/>
</dbReference>
<proteinExistence type="inferred from homology"/>
<evidence type="ECO:0000256" key="14">
    <source>
        <dbReference type="ARBA" id="ARBA00023136"/>
    </source>
</evidence>
<evidence type="ECO:0000259" key="17">
    <source>
        <dbReference type="PROSITE" id="PS00662"/>
    </source>
</evidence>
<evidence type="ECO:0000256" key="15">
    <source>
        <dbReference type="ARBA" id="ARBA00034006"/>
    </source>
</evidence>
<dbReference type="Proteomes" id="UP000596176">
    <property type="component" value="Chromosome"/>
</dbReference>
<evidence type="ECO:0000256" key="5">
    <source>
        <dbReference type="ARBA" id="ARBA00022448"/>
    </source>
</evidence>
<evidence type="ECO:0000256" key="10">
    <source>
        <dbReference type="ARBA" id="ARBA00022833"/>
    </source>
</evidence>
<protein>
    <recommendedName>
        <fullName evidence="16">Type II secretion system protein E</fullName>
        <shortName evidence="16">T2SS protein E</shortName>
    </recommendedName>
    <alternativeName>
        <fullName evidence="16">Type II traffic warden ATPase</fullName>
    </alternativeName>
</protein>
<evidence type="ECO:0000256" key="4">
    <source>
        <dbReference type="ARBA" id="ARBA00006611"/>
    </source>
</evidence>
<comment type="cofactor">
    <cofactor evidence="1">
        <name>Zn(2+)</name>
        <dbReference type="ChEBI" id="CHEBI:29105"/>
    </cofactor>
</comment>
<dbReference type="FunFam" id="3.40.50.300:FF:000398">
    <property type="entry name" value="Type IV pilus assembly ATPase PilB"/>
    <property type="match status" value="1"/>
</dbReference>
<organism evidence="18 19">
    <name type="scientific">Serratia proteamaculans</name>
    <dbReference type="NCBI Taxonomy" id="28151"/>
    <lineage>
        <taxon>Bacteria</taxon>
        <taxon>Pseudomonadati</taxon>
        <taxon>Pseudomonadota</taxon>
        <taxon>Gammaproteobacteria</taxon>
        <taxon>Enterobacterales</taxon>
        <taxon>Yersiniaceae</taxon>
        <taxon>Serratia</taxon>
    </lineage>
</organism>